<dbReference type="Pfam" id="PF14559">
    <property type="entry name" value="TPR_19"/>
    <property type="match status" value="1"/>
</dbReference>
<dbReference type="SUPFAM" id="SSF48452">
    <property type="entry name" value="TPR-like"/>
    <property type="match status" value="2"/>
</dbReference>
<dbReference type="SUPFAM" id="SSF52540">
    <property type="entry name" value="P-loop containing nucleoside triphosphate hydrolases"/>
    <property type="match status" value="1"/>
</dbReference>
<keyword evidence="4" id="KW-1185">Reference proteome</keyword>
<sequence length="603" mass="67883">MLQTAYDHFEAGRYREAEPILRSVLAHDGNNEAACMLLALSLQAQRRGDEAALLFQRLAEAPGASYEHWNNLGNCLREAGRNTEAERALREALRRNPNEPGVLMNLGLNSLDLGDAVGAGRWLERALLLAPQDGEIRVYTAMAAFENGEPEKTHQLLQNWRQWQISPASLAEAAWLVMRLDQIDTAEQMLVAALRSDPENARVLLRCAGLHERCNRVDQAMRIAETLSLRDDLDAGMREDLALLQAGLASRSSDVATSRRLHEDLMQNRQQLEKNPHIYFSYARVCDRDGDAAAAIAALEKAHAAKTEQLRRRAPHMFDSSASPLTIARHRVSPAQFAGWSTQPDAPDAEASPIFVVGFPRSGTTLLETMLDAHPQLVCMDERAYLQDQIAFMQTSGLRYPEDLGKLTPGQCAAMRAIYRERVARHTRWGDGVQLVDKNPLNLLKLPLIRRVYPNARIILALRHPADVLLSNYMQNFRSPVFVAMCETPESTARGYATAMDFWCDQFDVLGGNVFESRYETLVGDLPGQARRLVDFLGLPWNDALLTPHAHAASRGYISTPSYTQVTEPVNTRAVERWRPYQQWLEPTRPLLQPYLDRWAYAW</sequence>
<dbReference type="InterPro" id="IPR011990">
    <property type="entry name" value="TPR-like_helical_dom_sf"/>
</dbReference>
<comment type="caution">
    <text evidence="3">The sequence shown here is derived from an EMBL/GenBank/DDBJ whole genome shotgun (WGS) entry which is preliminary data.</text>
</comment>
<dbReference type="Proteomes" id="UP000295293">
    <property type="component" value="Unassembled WGS sequence"/>
</dbReference>
<accession>A0A4V3DNJ0</accession>
<organism evidence="3 4">
    <name type="scientific">Tahibacter aquaticus</name>
    <dbReference type="NCBI Taxonomy" id="520092"/>
    <lineage>
        <taxon>Bacteria</taxon>
        <taxon>Pseudomonadati</taxon>
        <taxon>Pseudomonadota</taxon>
        <taxon>Gammaproteobacteria</taxon>
        <taxon>Lysobacterales</taxon>
        <taxon>Rhodanobacteraceae</taxon>
        <taxon>Tahibacter</taxon>
    </lineage>
</organism>
<dbReference type="SMART" id="SM00028">
    <property type="entry name" value="TPR"/>
    <property type="match status" value="3"/>
</dbReference>
<dbReference type="InterPro" id="IPR026634">
    <property type="entry name" value="TPST-like"/>
</dbReference>
<dbReference type="PROSITE" id="PS50005">
    <property type="entry name" value="TPR"/>
    <property type="match status" value="1"/>
</dbReference>
<dbReference type="RefSeq" id="WP_133816718.1">
    <property type="nucleotide sequence ID" value="NZ_SNZH01000001.1"/>
</dbReference>
<dbReference type="GO" id="GO:0008476">
    <property type="term" value="F:protein-tyrosine sulfotransferase activity"/>
    <property type="evidence" value="ECO:0007669"/>
    <property type="project" value="InterPro"/>
</dbReference>
<dbReference type="Pfam" id="PF13469">
    <property type="entry name" value="Sulfotransfer_3"/>
    <property type="match status" value="1"/>
</dbReference>
<dbReference type="InterPro" id="IPR019734">
    <property type="entry name" value="TPR_rpt"/>
</dbReference>
<dbReference type="OrthoDB" id="9766687at2"/>
<dbReference type="InterPro" id="IPR027417">
    <property type="entry name" value="P-loop_NTPase"/>
</dbReference>
<dbReference type="PANTHER" id="PTHR12788:SF10">
    <property type="entry name" value="PROTEIN-TYROSINE SULFOTRANSFERASE"/>
    <property type="match status" value="1"/>
</dbReference>
<proteinExistence type="predicted"/>
<keyword evidence="2" id="KW-0802">TPR repeat</keyword>
<keyword evidence="1" id="KW-0808">Transferase</keyword>
<dbReference type="PANTHER" id="PTHR12788">
    <property type="entry name" value="PROTEIN-TYROSINE SULFOTRANSFERASE 2"/>
    <property type="match status" value="1"/>
</dbReference>
<feature type="repeat" description="TPR" evidence="2">
    <location>
        <begin position="66"/>
        <end position="99"/>
    </location>
</feature>
<evidence type="ECO:0000256" key="2">
    <source>
        <dbReference type="PROSITE-ProRule" id="PRU00339"/>
    </source>
</evidence>
<dbReference type="Gene3D" id="3.40.50.300">
    <property type="entry name" value="P-loop containing nucleotide triphosphate hydrolases"/>
    <property type="match status" value="1"/>
</dbReference>
<evidence type="ECO:0000313" key="3">
    <source>
        <dbReference type="EMBL" id="TDR48596.1"/>
    </source>
</evidence>
<dbReference type="EMBL" id="SNZH01000001">
    <property type="protein sequence ID" value="TDR48596.1"/>
    <property type="molecule type" value="Genomic_DNA"/>
</dbReference>
<reference evidence="3 4" key="1">
    <citation type="submission" date="2019-03" db="EMBL/GenBank/DDBJ databases">
        <title>Genomic Encyclopedia of Type Strains, Phase IV (KMG-IV): sequencing the most valuable type-strain genomes for metagenomic binning, comparative biology and taxonomic classification.</title>
        <authorList>
            <person name="Goeker M."/>
        </authorList>
    </citation>
    <scope>NUCLEOTIDE SEQUENCE [LARGE SCALE GENOMIC DNA]</scope>
    <source>
        <strain evidence="3 4">DSM 21667</strain>
    </source>
</reference>
<name>A0A4V3DNJ0_9GAMM</name>
<dbReference type="Pfam" id="PF13432">
    <property type="entry name" value="TPR_16"/>
    <property type="match status" value="1"/>
</dbReference>
<dbReference type="Gene3D" id="1.25.40.10">
    <property type="entry name" value="Tetratricopeptide repeat domain"/>
    <property type="match status" value="2"/>
</dbReference>
<evidence type="ECO:0000256" key="1">
    <source>
        <dbReference type="ARBA" id="ARBA00022679"/>
    </source>
</evidence>
<evidence type="ECO:0000313" key="4">
    <source>
        <dbReference type="Proteomes" id="UP000295293"/>
    </source>
</evidence>
<gene>
    <name evidence="3" type="ORF">DFR29_101216</name>
</gene>
<dbReference type="AlphaFoldDB" id="A0A4V3DNJ0"/>
<protein>
    <submittedName>
        <fullName evidence="3">Tetratricopeptide repeat protein</fullName>
    </submittedName>
</protein>